<evidence type="ECO:0008006" key="4">
    <source>
        <dbReference type="Google" id="ProtNLM"/>
    </source>
</evidence>
<comment type="caution">
    <text evidence="2">The sequence shown here is derived from an EMBL/GenBank/DDBJ whole genome shotgun (WGS) entry which is preliminary data.</text>
</comment>
<keyword evidence="1" id="KW-0175">Coiled coil</keyword>
<reference evidence="2 3" key="1">
    <citation type="journal article" date="2016" name="Nat. Commun.">
        <title>Thousands of microbial genomes shed light on interconnected biogeochemical processes in an aquifer system.</title>
        <authorList>
            <person name="Anantharaman K."/>
            <person name="Brown C.T."/>
            <person name="Hug L.A."/>
            <person name="Sharon I."/>
            <person name="Castelle C.J."/>
            <person name="Probst A.J."/>
            <person name="Thomas B.C."/>
            <person name="Singh A."/>
            <person name="Wilkins M.J."/>
            <person name="Karaoz U."/>
            <person name="Brodie E.L."/>
            <person name="Williams K.H."/>
            <person name="Hubbard S.S."/>
            <person name="Banfield J.F."/>
        </authorList>
    </citation>
    <scope>NUCLEOTIDE SEQUENCE [LARGE SCALE GENOMIC DNA]</scope>
</reference>
<protein>
    <recommendedName>
        <fullName evidence="4">DNA polymerase III subunit delta</fullName>
    </recommendedName>
</protein>
<sequence length="242" mass="27870">MNPAAFLLKAAEQQRMSHAYLLSGNAKEQKLKVLRELMRRLLSEDKDSKVDIHQDLLWVKESPAIARVQEIRHFASLTPAITPFRIIVIEEAQDMRETSQAALLKILEEPSASVLFFLLAHPAQLLSAAIRSRLQDIPFFSSSVELTKRQEEYTQELSRLKKASLRARFAFAKEKAEDAENVISMLEAWQNRLHALFIERSRESNPSTTLMELLERTQESWFMLRTTNVNTRLAMEHVLLAL</sequence>
<dbReference type="PANTHER" id="PTHR11669:SF8">
    <property type="entry name" value="DNA POLYMERASE III SUBUNIT DELTA"/>
    <property type="match status" value="1"/>
</dbReference>
<dbReference type="Pfam" id="PF13177">
    <property type="entry name" value="DNA_pol3_delta2"/>
    <property type="match status" value="1"/>
</dbReference>
<dbReference type="Gene3D" id="3.40.50.300">
    <property type="entry name" value="P-loop containing nucleotide triphosphate hydrolases"/>
    <property type="match status" value="1"/>
</dbReference>
<dbReference type="EMBL" id="MHUL01000025">
    <property type="protein sequence ID" value="OHA76752.1"/>
    <property type="molecule type" value="Genomic_DNA"/>
</dbReference>
<evidence type="ECO:0000256" key="1">
    <source>
        <dbReference type="SAM" id="Coils"/>
    </source>
</evidence>
<dbReference type="PANTHER" id="PTHR11669">
    <property type="entry name" value="REPLICATION FACTOR C / DNA POLYMERASE III GAMMA-TAU SUBUNIT"/>
    <property type="match status" value="1"/>
</dbReference>
<evidence type="ECO:0000313" key="3">
    <source>
        <dbReference type="Proteomes" id="UP000178222"/>
    </source>
</evidence>
<dbReference type="SUPFAM" id="SSF52540">
    <property type="entry name" value="P-loop containing nucleoside triphosphate hydrolases"/>
    <property type="match status" value="1"/>
</dbReference>
<dbReference type="Proteomes" id="UP000178222">
    <property type="component" value="Unassembled WGS sequence"/>
</dbReference>
<accession>A0A1G2RWQ6</accession>
<proteinExistence type="predicted"/>
<dbReference type="InterPro" id="IPR027417">
    <property type="entry name" value="P-loop_NTPase"/>
</dbReference>
<organism evidence="2 3">
    <name type="scientific">Candidatus Wildermuthbacteria bacterium RIFCSPLOWO2_02_FULL_47_9c</name>
    <dbReference type="NCBI Taxonomy" id="1802466"/>
    <lineage>
        <taxon>Bacteria</taxon>
        <taxon>Candidatus Wildermuthiibacteriota</taxon>
    </lineage>
</organism>
<name>A0A1G2RWQ6_9BACT</name>
<dbReference type="GO" id="GO:0006261">
    <property type="term" value="P:DNA-templated DNA replication"/>
    <property type="evidence" value="ECO:0007669"/>
    <property type="project" value="TreeGrafter"/>
</dbReference>
<dbReference type="AlphaFoldDB" id="A0A1G2RWQ6"/>
<evidence type="ECO:0000313" key="2">
    <source>
        <dbReference type="EMBL" id="OHA76752.1"/>
    </source>
</evidence>
<feature type="coiled-coil region" evidence="1">
    <location>
        <begin position="143"/>
        <end position="182"/>
    </location>
</feature>
<dbReference type="InterPro" id="IPR050238">
    <property type="entry name" value="DNA_Rep/Repair_Clamp_Loader"/>
</dbReference>
<gene>
    <name evidence="2" type="ORF">A3J30_03615</name>
</gene>